<evidence type="ECO:0000313" key="2">
    <source>
        <dbReference type="EMBL" id="CAG7558696.1"/>
    </source>
</evidence>
<reference evidence="2" key="1">
    <citation type="submission" date="2021-05" db="EMBL/GenBank/DDBJ databases">
        <authorList>
            <person name="Khan N."/>
        </authorList>
    </citation>
    <scope>NUCLEOTIDE SEQUENCE</scope>
</reference>
<dbReference type="Proteomes" id="UP000693738">
    <property type="component" value="Unassembled WGS sequence"/>
</dbReference>
<dbReference type="AlphaFoldDB" id="A0A8J2N9S2"/>
<proteinExistence type="predicted"/>
<comment type="caution">
    <text evidence="2">The sequence shown here is derived from an EMBL/GenBank/DDBJ whole genome shotgun (WGS) entry which is preliminary data.</text>
</comment>
<gene>
    <name evidence="2" type="ORF">FEQUK3_LOCUS4403</name>
</gene>
<feature type="signal peptide" evidence="1">
    <location>
        <begin position="1"/>
        <end position="21"/>
    </location>
</feature>
<dbReference type="EMBL" id="CAJSTJ010000126">
    <property type="protein sequence ID" value="CAG7558696.1"/>
    <property type="molecule type" value="Genomic_DNA"/>
</dbReference>
<evidence type="ECO:0000256" key="1">
    <source>
        <dbReference type="SAM" id="SignalP"/>
    </source>
</evidence>
<sequence>MRVVTPFCIVALAGNLGVAMGQYQYPGNNSDEPYRSPVKQQGEDRVDAYTEWETLVAEYTKRNLTKDSDRIPAILGLANVMGRFLNANPSWAFGMVNTSSAVFYGKSAGEQSGCAMDYSMTNLDGGRTSSWPTSLVAIDKTQWSIALKGPVGKLTPEQIESLTGHLGFGFTTKLSMDDDPKQSQDEPLSKYLDYLSGKTTTMSTWNNPSVSLLQGCSVWYIDLVKYEHGAGHQGYGYPMWPSGQPASVIRLLLEAADSEELPRSFRRIGIAHMQLEELEGVVREVVIV</sequence>
<keyword evidence="1" id="KW-0732">Signal</keyword>
<accession>A0A8J2N9S2</accession>
<feature type="chain" id="PRO_5035247700" evidence="1">
    <location>
        <begin position="22"/>
        <end position="288"/>
    </location>
</feature>
<evidence type="ECO:0000313" key="3">
    <source>
        <dbReference type="Proteomes" id="UP000693738"/>
    </source>
</evidence>
<name>A0A8J2N9S2_FUSEQ</name>
<organism evidence="2 3">
    <name type="scientific">Fusarium equiseti</name>
    <name type="common">Fusarium scirpi</name>
    <dbReference type="NCBI Taxonomy" id="61235"/>
    <lineage>
        <taxon>Eukaryota</taxon>
        <taxon>Fungi</taxon>
        <taxon>Dikarya</taxon>
        <taxon>Ascomycota</taxon>
        <taxon>Pezizomycotina</taxon>
        <taxon>Sordariomycetes</taxon>
        <taxon>Hypocreomycetidae</taxon>
        <taxon>Hypocreales</taxon>
        <taxon>Nectriaceae</taxon>
        <taxon>Fusarium</taxon>
        <taxon>Fusarium incarnatum-equiseti species complex</taxon>
    </lineage>
</organism>
<protein>
    <submittedName>
        <fullName evidence="2">Uncharacterized protein</fullName>
    </submittedName>
</protein>